<evidence type="ECO:0000259" key="1">
    <source>
        <dbReference type="PROSITE" id="PS50181"/>
    </source>
</evidence>
<dbReference type="PROSITE" id="PS50181">
    <property type="entry name" value="FBOX"/>
    <property type="match status" value="1"/>
</dbReference>
<protein>
    <submittedName>
        <fullName evidence="3">F-box/LRR-repeat/kelch-repeat protein At1g09650-like</fullName>
    </submittedName>
</protein>
<dbReference type="PANTHER" id="PTHR31672">
    <property type="entry name" value="BNACNNG10540D PROTEIN"/>
    <property type="match status" value="1"/>
</dbReference>
<dbReference type="GeneID" id="104705944"/>
<dbReference type="CDD" id="cd22157">
    <property type="entry name" value="F-box_AtFBW1-like"/>
    <property type="match status" value="1"/>
</dbReference>
<accession>A0ABM0T3H8</accession>
<keyword evidence="2" id="KW-1185">Reference proteome</keyword>
<dbReference type="PANTHER" id="PTHR31672:SF13">
    <property type="entry name" value="F-BOX PROTEIN CPR30-LIKE"/>
    <property type="match status" value="1"/>
</dbReference>
<evidence type="ECO:0000313" key="3">
    <source>
        <dbReference type="RefSeq" id="XP_010420351.1"/>
    </source>
</evidence>
<dbReference type="RefSeq" id="XP_010420351.1">
    <property type="nucleotide sequence ID" value="XM_010422049.2"/>
</dbReference>
<proteinExistence type="predicted"/>
<name>A0ABM0T3H8_CAMSA</name>
<dbReference type="Proteomes" id="UP000694864">
    <property type="component" value="Chromosome 8"/>
</dbReference>
<evidence type="ECO:0000313" key="2">
    <source>
        <dbReference type="Proteomes" id="UP000694864"/>
    </source>
</evidence>
<dbReference type="Gene3D" id="1.20.1280.50">
    <property type="match status" value="1"/>
</dbReference>
<sequence>MSKRRCLRVELLPHHVVERILERVAVKSLLRFKAVSKQWRSTIESQFFQGRHLTHRQRSGDPDVLMVSPTTHPDTGHTLTTLVLGSSSSVKIPVPWEETDNTPYRVFHSSCDGLLCLSNRYKFFVVNPATRWYRALPPCSFQQLYHQSLFDFQYGYFTPGFGKDVFSSTYKPVWLFNSLELGLKNATTCQVFDFTTNAWRYVTPAAPYRVLAPVKPVFVDGSLHWLTDCLETKVVSFDLHTEAFQVISKAPFAINSSPNPLGMVMCNLDNRLCVSEMKRPHQVIWSFNSNNKTWDKMYSIDLDFTVALHGIPRFTSYALVPLAILKKKKKKKKKKKLLFYDPKLTGQLFYASDSEIKRDEVAF</sequence>
<dbReference type="NCBIfam" id="TIGR01640">
    <property type="entry name" value="F_box_assoc_1"/>
    <property type="match status" value="1"/>
</dbReference>
<dbReference type="Pfam" id="PF00646">
    <property type="entry name" value="F-box"/>
    <property type="match status" value="1"/>
</dbReference>
<dbReference type="SUPFAM" id="SSF117281">
    <property type="entry name" value="Kelch motif"/>
    <property type="match status" value="1"/>
</dbReference>
<dbReference type="SUPFAM" id="SSF81383">
    <property type="entry name" value="F-box domain"/>
    <property type="match status" value="1"/>
</dbReference>
<dbReference type="SMART" id="SM00256">
    <property type="entry name" value="FBOX"/>
    <property type="match status" value="1"/>
</dbReference>
<dbReference type="Pfam" id="PF07734">
    <property type="entry name" value="FBA_1"/>
    <property type="match status" value="1"/>
</dbReference>
<reference evidence="2" key="1">
    <citation type="journal article" date="2014" name="Nat. Commun.">
        <title>The emerging biofuel crop Camelina sativa retains a highly undifferentiated hexaploid genome structure.</title>
        <authorList>
            <person name="Kagale S."/>
            <person name="Koh C."/>
            <person name="Nixon J."/>
            <person name="Bollina V."/>
            <person name="Clarke W.E."/>
            <person name="Tuteja R."/>
            <person name="Spillane C."/>
            <person name="Robinson S.J."/>
            <person name="Links M.G."/>
            <person name="Clarke C."/>
            <person name="Higgins E.E."/>
            <person name="Huebert T."/>
            <person name="Sharpe A.G."/>
            <person name="Parkin I.A."/>
        </authorList>
    </citation>
    <scope>NUCLEOTIDE SEQUENCE [LARGE SCALE GENOMIC DNA]</scope>
    <source>
        <strain evidence="2">cv. DH55</strain>
    </source>
</reference>
<dbReference type="InterPro" id="IPR017451">
    <property type="entry name" value="F-box-assoc_interact_dom"/>
</dbReference>
<dbReference type="InterPro" id="IPR050796">
    <property type="entry name" value="SCF_F-box_component"/>
</dbReference>
<reference evidence="3" key="2">
    <citation type="submission" date="2025-08" db="UniProtKB">
        <authorList>
            <consortium name="RefSeq"/>
        </authorList>
    </citation>
    <scope>IDENTIFICATION</scope>
    <source>
        <tissue evidence="3">Leaf</tissue>
    </source>
</reference>
<organism evidence="2 3">
    <name type="scientific">Camelina sativa</name>
    <name type="common">False flax</name>
    <name type="synonym">Myagrum sativum</name>
    <dbReference type="NCBI Taxonomy" id="90675"/>
    <lineage>
        <taxon>Eukaryota</taxon>
        <taxon>Viridiplantae</taxon>
        <taxon>Streptophyta</taxon>
        <taxon>Embryophyta</taxon>
        <taxon>Tracheophyta</taxon>
        <taxon>Spermatophyta</taxon>
        <taxon>Magnoliopsida</taxon>
        <taxon>eudicotyledons</taxon>
        <taxon>Gunneridae</taxon>
        <taxon>Pentapetalae</taxon>
        <taxon>rosids</taxon>
        <taxon>malvids</taxon>
        <taxon>Brassicales</taxon>
        <taxon>Brassicaceae</taxon>
        <taxon>Camelineae</taxon>
        <taxon>Camelina</taxon>
    </lineage>
</organism>
<feature type="domain" description="F-box" evidence="1">
    <location>
        <begin position="6"/>
        <end position="51"/>
    </location>
</feature>
<dbReference type="InterPro" id="IPR001810">
    <property type="entry name" value="F-box_dom"/>
</dbReference>
<dbReference type="InterPro" id="IPR036047">
    <property type="entry name" value="F-box-like_dom_sf"/>
</dbReference>
<gene>
    <name evidence="3" type="primary">LOC104705944</name>
</gene>
<dbReference type="InterPro" id="IPR015915">
    <property type="entry name" value="Kelch-typ_b-propeller"/>
</dbReference>
<dbReference type="InterPro" id="IPR006527">
    <property type="entry name" value="F-box-assoc_dom_typ1"/>
</dbReference>